<keyword evidence="7" id="KW-1185">Reference proteome</keyword>
<organism evidence="6 7">
    <name type="scientific">Alcanivorax nanhaiticus</name>
    <dbReference type="NCBI Taxonomy" id="1177154"/>
    <lineage>
        <taxon>Bacteria</taxon>
        <taxon>Pseudomonadati</taxon>
        <taxon>Pseudomonadota</taxon>
        <taxon>Gammaproteobacteria</taxon>
        <taxon>Oceanospirillales</taxon>
        <taxon>Alcanivoracaceae</taxon>
        <taxon>Alcanivorax</taxon>
    </lineage>
</organism>
<dbReference type="InterPro" id="IPR029787">
    <property type="entry name" value="Nucleotide_cyclase"/>
</dbReference>
<feature type="transmembrane region" description="Helical" evidence="4">
    <location>
        <begin position="127"/>
        <end position="147"/>
    </location>
</feature>
<name>A0A095UTN8_9GAMM</name>
<dbReference type="EC" id="2.7.7.65" evidence="2"/>
<dbReference type="AlphaFoldDB" id="A0A095UTN8"/>
<evidence type="ECO:0000256" key="2">
    <source>
        <dbReference type="ARBA" id="ARBA00012528"/>
    </source>
</evidence>
<reference evidence="6 7" key="1">
    <citation type="submission" date="2012-09" db="EMBL/GenBank/DDBJ databases">
        <title>Genome Sequence of alkane-degrading Bacterium Alcanivorax sp. 19-m-6.</title>
        <authorList>
            <person name="Lai Q."/>
            <person name="Shao Z."/>
        </authorList>
    </citation>
    <scope>NUCLEOTIDE SEQUENCE [LARGE SCALE GENOMIC DNA]</scope>
    <source>
        <strain evidence="6 7">19-m-6</strain>
    </source>
</reference>
<dbReference type="CDD" id="cd01949">
    <property type="entry name" value="GGDEF"/>
    <property type="match status" value="1"/>
</dbReference>
<feature type="domain" description="GGDEF" evidence="5">
    <location>
        <begin position="232"/>
        <end position="361"/>
    </location>
</feature>
<dbReference type="GO" id="GO:0052621">
    <property type="term" value="F:diguanylate cyclase activity"/>
    <property type="evidence" value="ECO:0007669"/>
    <property type="project" value="UniProtKB-EC"/>
</dbReference>
<comment type="catalytic activity">
    <reaction evidence="3">
        <text>2 GTP = 3',3'-c-di-GMP + 2 diphosphate</text>
        <dbReference type="Rhea" id="RHEA:24898"/>
        <dbReference type="ChEBI" id="CHEBI:33019"/>
        <dbReference type="ChEBI" id="CHEBI:37565"/>
        <dbReference type="ChEBI" id="CHEBI:58805"/>
        <dbReference type="EC" id="2.7.7.65"/>
    </reaction>
</comment>
<dbReference type="SUPFAM" id="SSF55073">
    <property type="entry name" value="Nucleotide cyclase"/>
    <property type="match status" value="1"/>
</dbReference>
<dbReference type="STRING" id="1177154.Y5S_01134"/>
<evidence type="ECO:0000313" key="6">
    <source>
        <dbReference type="EMBL" id="KGD65910.1"/>
    </source>
</evidence>
<feature type="transmembrane region" description="Helical" evidence="4">
    <location>
        <begin position="78"/>
        <end position="97"/>
    </location>
</feature>
<evidence type="ECO:0000256" key="1">
    <source>
        <dbReference type="ARBA" id="ARBA00001946"/>
    </source>
</evidence>
<dbReference type="NCBIfam" id="TIGR00254">
    <property type="entry name" value="GGDEF"/>
    <property type="match status" value="1"/>
</dbReference>
<comment type="cofactor">
    <cofactor evidence="1">
        <name>Mg(2+)</name>
        <dbReference type="ChEBI" id="CHEBI:18420"/>
    </cofactor>
</comment>
<dbReference type="InterPro" id="IPR043128">
    <property type="entry name" value="Rev_trsase/Diguanyl_cyclase"/>
</dbReference>
<feature type="transmembrane region" description="Helical" evidence="4">
    <location>
        <begin position="21"/>
        <end position="42"/>
    </location>
</feature>
<dbReference type="eggNOG" id="COG3706">
    <property type="taxonomic scope" value="Bacteria"/>
</dbReference>
<evidence type="ECO:0000256" key="3">
    <source>
        <dbReference type="ARBA" id="ARBA00034247"/>
    </source>
</evidence>
<feature type="transmembrane region" description="Helical" evidence="4">
    <location>
        <begin position="159"/>
        <end position="178"/>
    </location>
</feature>
<evidence type="ECO:0000313" key="7">
    <source>
        <dbReference type="Proteomes" id="UP000029444"/>
    </source>
</evidence>
<evidence type="ECO:0000259" key="5">
    <source>
        <dbReference type="PROSITE" id="PS50887"/>
    </source>
</evidence>
<accession>A0A095UTN8</accession>
<gene>
    <name evidence="6" type="ORF">Y5S_01134</name>
</gene>
<dbReference type="Proteomes" id="UP000029444">
    <property type="component" value="Unassembled WGS sequence"/>
</dbReference>
<sequence length="361" mass="40973">MFTLIPEDPPERAVRLRRQLMAFYSYCLLWFGTFMGVELTAFDPVTPHVAIFGLLFSVNAVFYVLIRSGFSERFRDPSLTVLQMVTGILAITAVLYYSRELRGAMLSIYLMVMTFGVISLDRRRLMLMAIFIQSCFSMLLIGEGLLAPQRVIFSYQLGHWFILALVLGSFVYVGGYIHNLQSRVREQREGLREAHDRLAAIAVRDDLTGLYNRRYFLERLEEEMSLASRSGSSLHLAIIDLDHFKQVNDTYGHPAGDEVIHRFSITASLGLRRSDILARYGGEEFVVLFPHVSSTACVAALNRLRETFAAQTYPFAEELRNTFSAGVVEYQKHESAQDFTRRADAALYQAKAKGRNCVVKG</sequence>
<dbReference type="SMART" id="SM00267">
    <property type="entry name" value="GGDEF"/>
    <property type="match status" value="1"/>
</dbReference>
<dbReference type="PATRIC" id="fig|1177154.3.peg.1150"/>
<dbReference type="Gene3D" id="3.30.70.270">
    <property type="match status" value="1"/>
</dbReference>
<comment type="caution">
    <text evidence="6">The sequence shown here is derived from an EMBL/GenBank/DDBJ whole genome shotgun (WGS) entry which is preliminary data.</text>
</comment>
<proteinExistence type="predicted"/>
<feature type="transmembrane region" description="Helical" evidence="4">
    <location>
        <begin position="103"/>
        <end position="120"/>
    </location>
</feature>
<dbReference type="PANTHER" id="PTHR45138:SF9">
    <property type="entry name" value="DIGUANYLATE CYCLASE DGCM-RELATED"/>
    <property type="match status" value="1"/>
</dbReference>
<dbReference type="Pfam" id="PF00990">
    <property type="entry name" value="GGDEF"/>
    <property type="match status" value="1"/>
</dbReference>
<dbReference type="InterPro" id="IPR050469">
    <property type="entry name" value="Diguanylate_Cyclase"/>
</dbReference>
<keyword evidence="4" id="KW-1133">Transmembrane helix</keyword>
<dbReference type="PANTHER" id="PTHR45138">
    <property type="entry name" value="REGULATORY COMPONENTS OF SENSORY TRANSDUCTION SYSTEM"/>
    <property type="match status" value="1"/>
</dbReference>
<keyword evidence="4" id="KW-0812">Transmembrane</keyword>
<feature type="transmembrane region" description="Helical" evidence="4">
    <location>
        <begin position="48"/>
        <end position="66"/>
    </location>
</feature>
<dbReference type="EMBL" id="ARXV01000003">
    <property type="protein sequence ID" value="KGD65910.1"/>
    <property type="molecule type" value="Genomic_DNA"/>
</dbReference>
<keyword evidence="4" id="KW-0472">Membrane</keyword>
<dbReference type="FunFam" id="3.30.70.270:FF:000001">
    <property type="entry name" value="Diguanylate cyclase domain protein"/>
    <property type="match status" value="1"/>
</dbReference>
<dbReference type="RefSeq" id="WP_231552633.1">
    <property type="nucleotide sequence ID" value="NZ_ARXV01000003.1"/>
</dbReference>
<protein>
    <recommendedName>
        <fullName evidence="2">diguanylate cyclase</fullName>
        <ecNumber evidence="2">2.7.7.65</ecNumber>
    </recommendedName>
</protein>
<dbReference type="InterPro" id="IPR000160">
    <property type="entry name" value="GGDEF_dom"/>
</dbReference>
<dbReference type="PROSITE" id="PS50887">
    <property type="entry name" value="GGDEF"/>
    <property type="match status" value="1"/>
</dbReference>
<evidence type="ECO:0000256" key="4">
    <source>
        <dbReference type="SAM" id="Phobius"/>
    </source>
</evidence>